<dbReference type="Proteomes" id="UP000756710">
    <property type="component" value="Unassembled WGS sequence"/>
</dbReference>
<dbReference type="HOGENOM" id="CLU_109395_0_0_11"/>
<protein>
    <submittedName>
        <fullName evidence="3">Bifunctional DNA primase/polymerase</fullName>
    </submittedName>
</protein>
<feature type="compositionally biased region" description="Basic and acidic residues" evidence="1">
    <location>
        <begin position="155"/>
        <end position="171"/>
    </location>
</feature>
<dbReference type="InterPro" id="IPR015330">
    <property type="entry name" value="DNA_primase/pol_bifunc_N"/>
</dbReference>
<dbReference type="AlphaFoldDB" id="A0A060ZTQ8"/>
<dbReference type="EMBL" id="LK022848">
    <property type="protein sequence ID" value="CDR09597.1"/>
    <property type="molecule type" value="Genomic_DNA"/>
</dbReference>
<gene>
    <name evidence="4" type="ORF">J2Z30_002586</name>
    <name evidence="3" type="ORF">SIRAN6203</name>
</gene>
<feature type="region of interest" description="Disordered" evidence="1">
    <location>
        <begin position="130"/>
        <end position="180"/>
    </location>
</feature>
<evidence type="ECO:0000313" key="4">
    <source>
        <dbReference type="EMBL" id="MBP2061577.1"/>
    </source>
</evidence>
<keyword evidence="5" id="KW-1185">Reference proteome</keyword>
<feature type="domain" description="DNA primase/polymerase bifunctional N-terminal" evidence="2">
    <location>
        <begin position="16"/>
        <end position="135"/>
    </location>
</feature>
<sequence>MSRSPQDSLHTAAFVTPAGADWLASASASPRGVQALWAAAPTAPVTLPCGTAFDVISMDALFGRRVVGRLWTDGPGTGPVAAQGGRVMLFATPGTAQRLPALLGWEEWGAAAPPLLCYGRGDAVTVPPLFPPDPGPQEAAPLEGDPQEADAMKPGARESRAPESAVRESGVRESAPMPSPRWLVAPDVRSPWLPGPEVLLWACVRAARTAGSDLVSTAVTSAPAAFPG</sequence>
<dbReference type="EMBL" id="JAGGLR010000006">
    <property type="protein sequence ID" value="MBP2061577.1"/>
    <property type="molecule type" value="Genomic_DNA"/>
</dbReference>
<dbReference type="RefSeq" id="WP_044574796.1">
    <property type="nucleotide sequence ID" value="NZ_BAABDR010000045.1"/>
</dbReference>
<evidence type="ECO:0000313" key="5">
    <source>
        <dbReference type="Proteomes" id="UP000756710"/>
    </source>
</evidence>
<reference evidence="4 5" key="2">
    <citation type="submission" date="2021-03" db="EMBL/GenBank/DDBJ databases">
        <title>Genomic Encyclopedia of Type Strains, Phase IV (KMG-IV): sequencing the most valuable type-strain genomes for metagenomic binning, comparative biology and taxonomic classification.</title>
        <authorList>
            <person name="Goeker M."/>
        </authorList>
    </citation>
    <scope>NUCLEOTIDE SEQUENCE [LARGE SCALE GENOMIC DNA]</scope>
    <source>
        <strain evidence="4 5">DSM 41954</strain>
    </source>
</reference>
<organism evidence="3">
    <name type="scientific">Streptomyces iranensis</name>
    <dbReference type="NCBI Taxonomy" id="576784"/>
    <lineage>
        <taxon>Bacteria</taxon>
        <taxon>Bacillati</taxon>
        <taxon>Actinomycetota</taxon>
        <taxon>Actinomycetes</taxon>
        <taxon>Kitasatosporales</taxon>
        <taxon>Streptomycetaceae</taxon>
        <taxon>Streptomyces</taxon>
        <taxon>Streptomyces violaceusniger group</taxon>
    </lineage>
</organism>
<name>A0A060ZTQ8_9ACTN</name>
<evidence type="ECO:0000256" key="1">
    <source>
        <dbReference type="SAM" id="MobiDB-lite"/>
    </source>
</evidence>
<accession>A0A060ZTQ8</accession>
<proteinExistence type="predicted"/>
<reference evidence="3" key="1">
    <citation type="submission" date="2014-05" db="EMBL/GenBank/DDBJ databases">
        <authorList>
            <person name="Horn Fabian"/>
        </authorList>
    </citation>
    <scope>NUCLEOTIDE SEQUENCE</scope>
</reference>
<dbReference type="Pfam" id="PF09250">
    <property type="entry name" value="Prim-Pol"/>
    <property type="match status" value="1"/>
</dbReference>
<evidence type="ECO:0000259" key="2">
    <source>
        <dbReference type="Pfam" id="PF09250"/>
    </source>
</evidence>
<evidence type="ECO:0000313" key="3">
    <source>
        <dbReference type="EMBL" id="CDR09597.1"/>
    </source>
</evidence>